<dbReference type="Proteomes" id="UP000703269">
    <property type="component" value="Unassembled WGS sequence"/>
</dbReference>
<reference evidence="2 3" key="1">
    <citation type="submission" date="2021-08" db="EMBL/GenBank/DDBJ databases">
        <title>Draft Genome Sequence of Phanerochaete sordida strain YK-624.</title>
        <authorList>
            <person name="Mori T."/>
            <person name="Dohra H."/>
            <person name="Suzuki T."/>
            <person name="Kawagishi H."/>
            <person name="Hirai H."/>
        </authorList>
    </citation>
    <scope>NUCLEOTIDE SEQUENCE [LARGE SCALE GENOMIC DNA]</scope>
    <source>
        <strain evidence="2 3">YK-624</strain>
    </source>
</reference>
<dbReference type="AlphaFoldDB" id="A0A9P3L7S5"/>
<feature type="compositionally biased region" description="Basic and acidic residues" evidence="1">
    <location>
        <begin position="29"/>
        <end position="39"/>
    </location>
</feature>
<comment type="caution">
    <text evidence="2">The sequence shown here is derived from an EMBL/GenBank/DDBJ whole genome shotgun (WGS) entry which is preliminary data.</text>
</comment>
<accession>A0A9P3L7S5</accession>
<dbReference type="EMBL" id="BPQB01000001">
    <property type="protein sequence ID" value="GJE84283.1"/>
    <property type="molecule type" value="Genomic_DNA"/>
</dbReference>
<protein>
    <submittedName>
        <fullName evidence="2">Uncharacterized protein</fullName>
    </submittedName>
</protein>
<keyword evidence="3" id="KW-1185">Reference proteome</keyword>
<evidence type="ECO:0000313" key="3">
    <source>
        <dbReference type="Proteomes" id="UP000703269"/>
    </source>
</evidence>
<feature type="compositionally biased region" description="Polar residues" evidence="1">
    <location>
        <begin position="10"/>
        <end position="27"/>
    </location>
</feature>
<sequence length="91" mass="9705">MVELDGLLETPSSQRSKTWRNCANTPGKNLHETARREPESAPGALNNGSVAVDRVALNTVLLVAPAKDVRIPTGFHSPFSILSHATQACNA</sequence>
<evidence type="ECO:0000313" key="2">
    <source>
        <dbReference type="EMBL" id="GJE84283.1"/>
    </source>
</evidence>
<evidence type="ECO:0000256" key="1">
    <source>
        <dbReference type="SAM" id="MobiDB-lite"/>
    </source>
</evidence>
<feature type="region of interest" description="Disordered" evidence="1">
    <location>
        <begin position="1"/>
        <end position="46"/>
    </location>
</feature>
<gene>
    <name evidence="2" type="ORF">PsYK624_003590</name>
</gene>
<organism evidence="2 3">
    <name type="scientific">Phanerochaete sordida</name>
    <dbReference type="NCBI Taxonomy" id="48140"/>
    <lineage>
        <taxon>Eukaryota</taxon>
        <taxon>Fungi</taxon>
        <taxon>Dikarya</taxon>
        <taxon>Basidiomycota</taxon>
        <taxon>Agaricomycotina</taxon>
        <taxon>Agaricomycetes</taxon>
        <taxon>Polyporales</taxon>
        <taxon>Phanerochaetaceae</taxon>
        <taxon>Phanerochaete</taxon>
    </lineage>
</organism>
<proteinExistence type="predicted"/>
<name>A0A9P3L7S5_9APHY</name>